<dbReference type="EMBL" id="SLWS01000007">
    <property type="protein sequence ID" value="TCO55666.1"/>
    <property type="molecule type" value="Genomic_DNA"/>
</dbReference>
<organism evidence="2 3">
    <name type="scientific">Actinocrispum wychmicini</name>
    <dbReference type="NCBI Taxonomy" id="1213861"/>
    <lineage>
        <taxon>Bacteria</taxon>
        <taxon>Bacillati</taxon>
        <taxon>Actinomycetota</taxon>
        <taxon>Actinomycetes</taxon>
        <taxon>Pseudonocardiales</taxon>
        <taxon>Pseudonocardiaceae</taxon>
        <taxon>Actinocrispum</taxon>
    </lineage>
</organism>
<dbReference type="InterPro" id="IPR021224">
    <property type="entry name" value="DUF2690"/>
</dbReference>
<evidence type="ECO:0000313" key="2">
    <source>
        <dbReference type="EMBL" id="TCO55666.1"/>
    </source>
</evidence>
<dbReference type="RefSeq" id="WP_165960687.1">
    <property type="nucleotide sequence ID" value="NZ_SLWS01000007.1"/>
</dbReference>
<dbReference type="Proteomes" id="UP000295680">
    <property type="component" value="Unassembled WGS sequence"/>
</dbReference>
<gene>
    <name evidence="2" type="ORF">EV192_10788</name>
</gene>
<accession>A0A4R2JFI2</accession>
<feature type="signal peptide" evidence="1">
    <location>
        <begin position="1"/>
        <end position="39"/>
    </location>
</feature>
<proteinExistence type="predicted"/>
<evidence type="ECO:0000313" key="3">
    <source>
        <dbReference type="Proteomes" id="UP000295680"/>
    </source>
</evidence>
<keyword evidence="1" id="KW-0732">Signal</keyword>
<feature type="chain" id="PRO_5021009354" evidence="1">
    <location>
        <begin position="40"/>
        <end position="154"/>
    </location>
</feature>
<protein>
    <submittedName>
        <fullName evidence="2">Uncharacterized protein DUF2690</fullName>
    </submittedName>
</protein>
<dbReference type="Pfam" id="PF10901">
    <property type="entry name" value="DUF2690"/>
    <property type="match status" value="1"/>
</dbReference>
<evidence type="ECO:0000256" key="1">
    <source>
        <dbReference type="SAM" id="SignalP"/>
    </source>
</evidence>
<sequence length="154" mass="16499">MTERVFTQRITRGGQRFALAGAAAALALSGFLAASPAEAATQSPVQPSWTGPCNGSCWGKDPNTFGSCGKDAITTVGGIVDGVQMEVRYSRHCGAKWVRVESLPKGWDYYARDGWNNRLYWSARSYGSGSTKWTGMVDGSRDVAGCFLDGNCVD</sequence>
<comment type="caution">
    <text evidence="2">The sequence shown here is derived from an EMBL/GenBank/DDBJ whole genome shotgun (WGS) entry which is preliminary data.</text>
</comment>
<keyword evidence="3" id="KW-1185">Reference proteome</keyword>
<reference evidence="2 3" key="1">
    <citation type="submission" date="2019-03" db="EMBL/GenBank/DDBJ databases">
        <title>Genomic Encyclopedia of Type Strains, Phase IV (KMG-IV): sequencing the most valuable type-strain genomes for metagenomic binning, comparative biology and taxonomic classification.</title>
        <authorList>
            <person name="Goeker M."/>
        </authorList>
    </citation>
    <scope>NUCLEOTIDE SEQUENCE [LARGE SCALE GENOMIC DNA]</scope>
    <source>
        <strain evidence="2 3">DSM 45934</strain>
    </source>
</reference>
<dbReference type="AlphaFoldDB" id="A0A4R2JFI2"/>
<name>A0A4R2JFI2_9PSEU</name>